<dbReference type="OrthoDB" id="2844408at2"/>
<dbReference type="STRING" id="1685379.AVO45_13710"/>
<dbReference type="Pfam" id="PF22187">
    <property type="entry name" value="DUF6946"/>
    <property type="match status" value="1"/>
</dbReference>
<dbReference type="EMBL" id="LQBQ01000037">
    <property type="protein sequence ID" value="KUJ73650.1"/>
    <property type="molecule type" value="Genomic_DNA"/>
</dbReference>
<gene>
    <name evidence="2" type="ORF">AVO45_13710</name>
</gene>
<protein>
    <recommendedName>
        <fullName evidence="1">DUF6946 domain-containing protein</fullName>
    </recommendedName>
</protein>
<organism evidence="2 3">
    <name type="scientific">Ruegeria marisrubri</name>
    <dbReference type="NCBI Taxonomy" id="1685379"/>
    <lineage>
        <taxon>Bacteria</taxon>
        <taxon>Pseudomonadati</taxon>
        <taxon>Pseudomonadota</taxon>
        <taxon>Alphaproteobacteria</taxon>
        <taxon>Rhodobacterales</taxon>
        <taxon>Roseobacteraceae</taxon>
        <taxon>Ruegeria</taxon>
    </lineage>
</organism>
<proteinExistence type="predicted"/>
<name>A0A0X3TKB7_9RHOB</name>
<comment type="caution">
    <text evidence="2">The sequence shown here is derived from an EMBL/GenBank/DDBJ whole genome shotgun (WGS) entry which is preliminary data.</text>
</comment>
<dbReference type="InterPro" id="IPR054024">
    <property type="entry name" value="DUF6946"/>
</dbReference>
<reference evidence="2 3" key="1">
    <citation type="submission" date="2015-12" db="EMBL/GenBank/DDBJ databases">
        <authorList>
            <person name="Shamseldin A."/>
            <person name="Moawad H."/>
            <person name="Abd El-Rahim W.M."/>
            <person name="Sadowsky M.J."/>
        </authorList>
    </citation>
    <scope>NUCLEOTIDE SEQUENCE [LARGE SCALE GENOMIC DNA]</scope>
    <source>
        <strain evidence="2 3">ZGT118</strain>
    </source>
</reference>
<dbReference type="Proteomes" id="UP000053791">
    <property type="component" value="Unassembled WGS sequence"/>
</dbReference>
<evidence type="ECO:0000313" key="3">
    <source>
        <dbReference type="Proteomes" id="UP000053791"/>
    </source>
</evidence>
<evidence type="ECO:0000313" key="2">
    <source>
        <dbReference type="EMBL" id="KUJ73650.1"/>
    </source>
</evidence>
<sequence>MSKILLPARDISDWKGLLADPEKQWKPGYSAMATARSWMSADGLPPEISALFESDPELIFAVPEHKVPLPGGRRDSQCDVFALLRAQDQTVALAVEAKVNEPFDRTLGDWLADGSEGKKQRLQAICDYLECPEPPADLRYQLFHRSAAAIIESKRLKTDAAAMVVQSFSQEHRWFDDFAAFCAFLGTESERGVLHKRLLSDGRSLMLAWVTGAERHLDTP</sequence>
<dbReference type="RefSeq" id="WP_068349362.1">
    <property type="nucleotide sequence ID" value="NZ_LQBQ01000037.1"/>
</dbReference>
<accession>A0A0X3TKB7</accession>
<keyword evidence="3" id="KW-1185">Reference proteome</keyword>
<feature type="domain" description="DUF6946" evidence="1">
    <location>
        <begin position="8"/>
        <end position="213"/>
    </location>
</feature>
<dbReference type="AlphaFoldDB" id="A0A0X3TKB7"/>
<evidence type="ECO:0000259" key="1">
    <source>
        <dbReference type="Pfam" id="PF22187"/>
    </source>
</evidence>